<name>A0ACB7UHM7_DIOAL</name>
<dbReference type="Proteomes" id="UP000827976">
    <property type="component" value="Chromosome 16"/>
</dbReference>
<sequence length="492" mass="55899">MFRLRVHSVDQLHPPENAGGATTSNQAPPPSPQNPNPNPRIQVRRGVIYLYHPTRSPSASSSSSLCHPPLESLLPSQRSTLLFALAVPTRVSIDDFLRFCHPYSPACEILIIRNDAVEDLYSVVVRFDEQESADRFYCDLNGWRLSDTEPEVCHILFLDFVEFTEYTEIASTPPIGFTELPTCPACLEKLDQDISGIVATTFDQFLPSTSKWFNSCCLVCQFLQEHTLKATCSTCHTSEHLWICLICGFVGCGRYKEGHARDHWGDTHHCYALDPHAQRIWDYVGDTYVHRLNQSRSADKFQSRCRFSIDNCASCECSDDSCFSRVLYVSQVEALKDEYNHLLANTLDEQKQHYEALLSKIEEDKEKNISEALETALSLRLQDIQLKLENSIKERKIAADTNEELMKNQSLLREKMKEIEERQKAAAKLKDEKIHELEEEIRDFTVFIEAQKVLDTVGGSNDIKGGTVLPVTAPQPSAGRSRRPTKLNRKRT</sequence>
<comment type="caution">
    <text evidence="1">The sequence shown here is derived from an EMBL/GenBank/DDBJ whole genome shotgun (WGS) entry which is preliminary data.</text>
</comment>
<protein>
    <submittedName>
        <fullName evidence="1">BRCA1-associated protein</fullName>
    </submittedName>
</protein>
<organism evidence="1 2">
    <name type="scientific">Dioscorea alata</name>
    <name type="common">Purple yam</name>
    <dbReference type="NCBI Taxonomy" id="55571"/>
    <lineage>
        <taxon>Eukaryota</taxon>
        <taxon>Viridiplantae</taxon>
        <taxon>Streptophyta</taxon>
        <taxon>Embryophyta</taxon>
        <taxon>Tracheophyta</taxon>
        <taxon>Spermatophyta</taxon>
        <taxon>Magnoliopsida</taxon>
        <taxon>Liliopsida</taxon>
        <taxon>Dioscoreales</taxon>
        <taxon>Dioscoreaceae</taxon>
        <taxon>Dioscorea</taxon>
    </lineage>
</organism>
<proteinExistence type="predicted"/>
<gene>
    <name evidence="1" type="ORF">IHE45_16G059000</name>
</gene>
<keyword evidence="2" id="KW-1185">Reference proteome</keyword>
<dbReference type="EMBL" id="CM037026">
    <property type="protein sequence ID" value="KAH7659851.1"/>
    <property type="molecule type" value="Genomic_DNA"/>
</dbReference>
<evidence type="ECO:0000313" key="1">
    <source>
        <dbReference type="EMBL" id="KAH7659851.1"/>
    </source>
</evidence>
<reference evidence="2" key="1">
    <citation type="journal article" date="2022" name="Nat. Commun.">
        <title>Chromosome evolution and the genetic basis of agronomically important traits in greater yam.</title>
        <authorList>
            <person name="Bredeson J.V."/>
            <person name="Lyons J.B."/>
            <person name="Oniyinde I.O."/>
            <person name="Okereke N.R."/>
            <person name="Kolade O."/>
            <person name="Nnabue I."/>
            <person name="Nwadili C.O."/>
            <person name="Hribova E."/>
            <person name="Parker M."/>
            <person name="Nwogha J."/>
            <person name="Shu S."/>
            <person name="Carlson J."/>
            <person name="Kariba R."/>
            <person name="Muthemba S."/>
            <person name="Knop K."/>
            <person name="Barton G.J."/>
            <person name="Sherwood A.V."/>
            <person name="Lopez-Montes A."/>
            <person name="Asiedu R."/>
            <person name="Jamnadass R."/>
            <person name="Muchugi A."/>
            <person name="Goodstein D."/>
            <person name="Egesi C.N."/>
            <person name="Featherston J."/>
            <person name="Asfaw A."/>
            <person name="Simpson G.G."/>
            <person name="Dolezel J."/>
            <person name="Hendre P.S."/>
            <person name="Van Deynze A."/>
            <person name="Kumar P.L."/>
            <person name="Obidiegwu J.E."/>
            <person name="Bhattacharjee R."/>
            <person name="Rokhsar D.S."/>
        </authorList>
    </citation>
    <scope>NUCLEOTIDE SEQUENCE [LARGE SCALE GENOMIC DNA]</scope>
    <source>
        <strain evidence="2">cv. TDa95/00328</strain>
    </source>
</reference>
<evidence type="ECO:0000313" key="2">
    <source>
        <dbReference type="Proteomes" id="UP000827976"/>
    </source>
</evidence>
<accession>A0ACB7UHM7</accession>